<organism evidence="2 3">
    <name type="scientific">Psylliodes chrysocephalus</name>
    <dbReference type="NCBI Taxonomy" id="3402493"/>
    <lineage>
        <taxon>Eukaryota</taxon>
        <taxon>Metazoa</taxon>
        <taxon>Ecdysozoa</taxon>
        <taxon>Arthropoda</taxon>
        <taxon>Hexapoda</taxon>
        <taxon>Insecta</taxon>
        <taxon>Pterygota</taxon>
        <taxon>Neoptera</taxon>
        <taxon>Endopterygota</taxon>
        <taxon>Coleoptera</taxon>
        <taxon>Polyphaga</taxon>
        <taxon>Cucujiformia</taxon>
        <taxon>Chrysomeloidea</taxon>
        <taxon>Chrysomelidae</taxon>
        <taxon>Galerucinae</taxon>
        <taxon>Alticini</taxon>
        <taxon>Psylliodes</taxon>
    </lineage>
</organism>
<accession>A0A9P0GDV3</accession>
<dbReference type="OrthoDB" id="7890494at2759"/>
<dbReference type="EMBL" id="OV651816">
    <property type="protein sequence ID" value="CAH1109803.1"/>
    <property type="molecule type" value="Genomic_DNA"/>
</dbReference>
<dbReference type="Proteomes" id="UP001153636">
    <property type="component" value="Chromosome 4"/>
</dbReference>
<proteinExistence type="predicted"/>
<reference evidence="2" key="1">
    <citation type="submission" date="2022-01" db="EMBL/GenBank/DDBJ databases">
        <authorList>
            <person name="King R."/>
        </authorList>
    </citation>
    <scope>NUCLEOTIDE SEQUENCE</scope>
</reference>
<evidence type="ECO:0000313" key="2">
    <source>
        <dbReference type="EMBL" id="CAH1109803.1"/>
    </source>
</evidence>
<name>A0A9P0GDV3_9CUCU</name>
<evidence type="ECO:0000313" key="3">
    <source>
        <dbReference type="Proteomes" id="UP001153636"/>
    </source>
</evidence>
<keyword evidence="3" id="KW-1185">Reference proteome</keyword>
<dbReference type="AlphaFoldDB" id="A0A9P0GDV3"/>
<sequence>MRLTKITLGTRWKLRISLGFRKRYAKGALSSYVYRQMRKDMYKTVMIWNEPMNRHDDCYFYLVKITGINRKNRAKWEYPSIQSTHRRVLSPKSTPTLQEEPEDFETKNDSSDSDFECDLRTPKPFNQDDLNALIRGLRPPKSASEILASRLKDGNERNQNFLLPYKRTEYSQIFCRRRQFRIL</sequence>
<protein>
    <submittedName>
        <fullName evidence="2">Uncharacterized protein</fullName>
    </submittedName>
</protein>
<gene>
    <name evidence="2" type="ORF">PSYICH_LOCUS10016</name>
</gene>
<feature type="region of interest" description="Disordered" evidence="1">
    <location>
        <begin position="87"/>
        <end position="116"/>
    </location>
</feature>
<evidence type="ECO:0000256" key="1">
    <source>
        <dbReference type="SAM" id="MobiDB-lite"/>
    </source>
</evidence>